<keyword evidence="3" id="KW-1185">Reference proteome</keyword>
<feature type="compositionally biased region" description="Basic and acidic residues" evidence="1">
    <location>
        <begin position="72"/>
        <end position="84"/>
    </location>
</feature>
<dbReference type="EMBL" id="MU007029">
    <property type="protein sequence ID" value="KAF2431805.1"/>
    <property type="molecule type" value="Genomic_DNA"/>
</dbReference>
<evidence type="ECO:0000256" key="1">
    <source>
        <dbReference type="SAM" id="MobiDB-lite"/>
    </source>
</evidence>
<dbReference type="Proteomes" id="UP000800235">
    <property type="component" value="Unassembled WGS sequence"/>
</dbReference>
<feature type="region of interest" description="Disordered" evidence="1">
    <location>
        <begin position="72"/>
        <end position="98"/>
    </location>
</feature>
<name>A0A9P4NUC3_9PEZI</name>
<reference evidence="2" key="1">
    <citation type="journal article" date="2020" name="Stud. Mycol.">
        <title>101 Dothideomycetes genomes: a test case for predicting lifestyles and emergence of pathogens.</title>
        <authorList>
            <person name="Haridas S."/>
            <person name="Albert R."/>
            <person name="Binder M."/>
            <person name="Bloem J."/>
            <person name="Labutti K."/>
            <person name="Salamov A."/>
            <person name="Andreopoulos B."/>
            <person name="Baker S."/>
            <person name="Barry K."/>
            <person name="Bills G."/>
            <person name="Bluhm B."/>
            <person name="Cannon C."/>
            <person name="Castanera R."/>
            <person name="Culley D."/>
            <person name="Daum C."/>
            <person name="Ezra D."/>
            <person name="Gonzalez J."/>
            <person name="Henrissat B."/>
            <person name="Kuo A."/>
            <person name="Liang C."/>
            <person name="Lipzen A."/>
            <person name="Lutzoni F."/>
            <person name="Magnuson J."/>
            <person name="Mondo S."/>
            <person name="Nolan M."/>
            <person name="Ohm R."/>
            <person name="Pangilinan J."/>
            <person name="Park H.-J."/>
            <person name="Ramirez L."/>
            <person name="Alfaro M."/>
            <person name="Sun H."/>
            <person name="Tritt A."/>
            <person name="Yoshinaga Y."/>
            <person name="Zwiers L.-H."/>
            <person name="Turgeon B."/>
            <person name="Goodwin S."/>
            <person name="Spatafora J."/>
            <person name="Crous P."/>
            <person name="Grigoriev I."/>
        </authorList>
    </citation>
    <scope>NUCLEOTIDE SEQUENCE</scope>
    <source>
        <strain evidence="2">CBS 130266</strain>
    </source>
</reference>
<protein>
    <submittedName>
        <fullName evidence="2">Uncharacterized protein</fullName>
    </submittedName>
</protein>
<gene>
    <name evidence="2" type="ORF">EJ08DRAFT_695958</name>
</gene>
<comment type="caution">
    <text evidence="2">The sequence shown here is derived from an EMBL/GenBank/DDBJ whole genome shotgun (WGS) entry which is preliminary data.</text>
</comment>
<sequence>MDPSRFLLIARYSDSNPLLLGCRLGFGEVYVKDEKKYQRYYLQLNKQAEDSTIQKLAQKNSHQNWSYADVEIKENPTEEDKKEASTSLFEQLEENLED</sequence>
<evidence type="ECO:0000313" key="3">
    <source>
        <dbReference type="Proteomes" id="UP000800235"/>
    </source>
</evidence>
<evidence type="ECO:0000313" key="2">
    <source>
        <dbReference type="EMBL" id="KAF2431805.1"/>
    </source>
</evidence>
<proteinExistence type="predicted"/>
<accession>A0A9P4NUC3</accession>
<organism evidence="2 3">
    <name type="scientific">Tothia fuscella</name>
    <dbReference type="NCBI Taxonomy" id="1048955"/>
    <lineage>
        <taxon>Eukaryota</taxon>
        <taxon>Fungi</taxon>
        <taxon>Dikarya</taxon>
        <taxon>Ascomycota</taxon>
        <taxon>Pezizomycotina</taxon>
        <taxon>Dothideomycetes</taxon>
        <taxon>Pleosporomycetidae</taxon>
        <taxon>Venturiales</taxon>
        <taxon>Cylindrosympodiaceae</taxon>
        <taxon>Tothia</taxon>
    </lineage>
</organism>
<dbReference type="AlphaFoldDB" id="A0A9P4NUC3"/>
<dbReference type="OrthoDB" id="2933464at2759"/>